<feature type="transmembrane region" description="Helical" evidence="8">
    <location>
        <begin position="47"/>
        <end position="66"/>
    </location>
</feature>
<comment type="subcellular location">
    <subcellularLocation>
        <location evidence="1">Membrane</location>
        <topology evidence="1">Multi-pass membrane protein</topology>
    </subcellularLocation>
</comment>
<evidence type="ECO:0000313" key="10">
    <source>
        <dbReference type="Proteomes" id="UP001159428"/>
    </source>
</evidence>
<feature type="transmembrane region" description="Helical" evidence="8">
    <location>
        <begin position="189"/>
        <end position="209"/>
    </location>
</feature>
<gene>
    <name evidence="9" type="ORF">PMEA_00032584</name>
</gene>
<dbReference type="Proteomes" id="UP001159428">
    <property type="component" value="Unassembled WGS sequence"/>
</dbReference>
<evidence type="ECO:0000256" key="6">
    <source>
        <dbReference type="ARBA" id="ARBA00023136"/>
    </source>
</evidence>
<keyword evidence="10" id="KW-1185">Reference proteome</keyword>
<keyword evidence="5 8" id="KW-1133">Transmembrane helix</keyword>
<organism evidence="9 10">
    <name type="scientific">Pocillopora meandrina</name>
    <dbReference type="NCBI Taxonomy" id="46732"/>
    <lineage>
        <taxon>Eukaryota</taxon>
        <taxon>Metazoa</taxon>
        <taxon>Cnidaria</taxon>
        <taxon>Anthozoa</taxon>
        <taxon>Hexacorallia</taxon>
        <taxon>Scleractinia</taxon>
        <taxon>Astrocoeniina</taxon>
        <taxon>Pocilloporidae</taxon>
        <taxon>Pocillopora</taxon>
    </lineage>
</organism>
<evidence type="ECO:0000256" key="2">
    <source>
        <dbReference type="ARBA" id="ARBA00006690"/>
    </source>
</evidence>
<feature type="transmembrane region" description="Helical" evidence="8">
    <location>
        <begin position="269"/>
        <end position="293"/>
    </location>
</feature>
<evidence type="ECO:0000256" key="4">
    <source>
        <dbReference type="ARBA" id="ARBA00022692"/>
    </source>
</evidence>
<dbReference type="Pfam" id="PF08627">
    <property type="entry name" value="CRT-like"/>
    <property type="match status" value="1"/>
</dbReference>
<dbReference type="InterPro" id="IPR013936">
    <property type="entry name" value="CRT-like"/>
</dbReference>
<feature type="transmembrane region" description="Helical" evidence="8">
    <location>
        <begin position="327"/>
        <end position="345"/>
    </location>
</feature>
<feature type="transmembrane region" description="Helical" evidence="8">
    <location>
        <begin position="158"/>
        <end position="177"/>
    </location>
</feature>
<accession>A0AAU9XZU0</accession>
<keyword evidence="3" id="KW-0813">Transport</keyword>
<name>A0AAU9XZU0_9CNID</name>
<feature type="transmembrane region" description="Helical" evidence="8">
    <location>
        <begin position="133"/>
        <end position="152"/>
    </location>
</feature>
<dbReference type="GO" id="GO:0016020">
    <property type="term" value="C:membrane"/>
    <property type="evidence" value="ECO:0007669"/>
    <property type="project" value="UniProtKB-SubCell"/>
</dbReference>
<evidence type="ECO:0000256" key="8">
    <source>
        <dbReference type="SAM" id="Phobius"/>
    </source>
</evidence>
<keyword evidence="6 8" id="KW-0472">Membrane</keyword>
<reference evidence="9 10" key="1">
    <citation type="submission" date="2022-05" db="EMBL/GenBank/DDBJ databases">
        <authorList>
            <consortium name="Genoscope - CEA"/>
            <person name="William W."/>
        </authorList>
    </citation>
    <scope>NUCLEOTIDE SEQUENCE [LARGE SCALE GENOMIC DNA]</scope>
</reference>
<feature type="transmembrane region" description="Helical" evidence="8">
    <location>
        <begin position="352"/>
        <end position="372"/>
    </location>
</feature>
<comment type="caution">
    <text evidence="9">The sequence shown here is derived from an EMBL/GenBank/DDBJ whole genome shotgun (WGS) entry which is preliminary data.</text>
</comment>
<dbReference type="PANTHER" id="PTHR31326:SF1">
    <property type="entry name" value="PROTEIN CLT2, CHLOROPLASTIC"/>
    <property type="match status" value="1"/>
</dbReference>
<dbReference type="PANTHER" id="PTHR31326">
    <property type="entry name" value="PROTEIN CLT2, CHLOROPLASTIC"/>
    <property type="match status" value="1"/>
</dbReference>
<feature type="region of interest" description="Disordered" evidence="7">
    <location>
        <begin position="1"/>
        <end position="28"/>
    </location>
</feature>
<comment type="similarity">
    <text evidence="2">Belongs to the CRT-like transporter family.</text>
</comment>
<feature type="transmembrane region" description="Helical" evidence="8">
    <location>
        <begin position="229"/>
        <end position="248"/>
    </location>
</feature>
<feature type="transmembrane region" description="Helical" evidence="8">
    <location>
        <begin position="392"/>
        <end position="408"/>
    </location>
</feature>
<evidence type="ECO:0000256" key="5">
    <source>
        <dbReference type="ARBA" id="ARBA00022989"/>
    </source>
</evidence>
<evidence type="ECO:0000313" key="9">
    <source>
        <dbReference type="EMBL" id="CAH3160882.1"/>
    </source>
</evidence>
<proteinExistence type="inferred from homology"/>
<keyword evidence="4 8" id="KW-0812">Transmembrane</keyword>
<evidence type="ECO:0000256" key="7">
    <source>
        <dbReference type="SAM" id="MobiDB-lite"/>
    </source>
</evidence>
<dbReference type="EMBL" id="CALNXJ010000077">
    <property type="protein sequence ID" value="CAH3160882.1"/>
    <property type="molecule type" value="Genomic_DNA"/>
</dbReference>
<evidence type="ECO:0000256" key="1">
    <source>
        <dbReference type="ARBA" id="ARBA00004141"/>
    </source>
</evidence>
<dbReference type="AlphaFoldDB" id="A0AAU9XZU0"/>
<feature type="transmembrane region" description="Helical" evidence="8">
    <location>
        <begin position="92"/>
        <end position="113"/>
    </location>
</feature>
<evidence type="ECO:0000256" key="3">
    <source>
        <dbReference type="ARBA" id="ARBA00022448"/>
    </source>
</evidence>
<protein>
    <submittedName>
        <fullName evidence="9">Uncharacterized protein</fullName>
    </submittedName>
</protein>
<sequence>MYGSTESTDQFESEFTESTSSNDRPFCPTPPPPYEERRVFNIGSWEFDLLWINLLFAFVVVVGDVGQDISLHLYWLSSSKESTKRCQVIDSYFVLSFGSLSSFVIFGLGALFIRIVFPRHLGENEKSFPQFSLSLIGLCSALNEALAVFAIGTTRTPLYLQIILGTLTIPLTVLFRRLILRKKPTCRKLLCAGVVTIVPVVFGLIPLISYPTLKADFDQTSKEDTQSKVLWPLVFAISFVPAAIMNVLEEKAVKKQNEMSRRGINLFYFFCWISFYQLVCTGLMFWVNIIPWFGNACSIQDFGEKWRCGAKCFFGAAGCDATPGIEGTLFIFMNVLSFVGGANLLRHAEGATWLAIIMSLSIPVRFIVWSLFSEVSRKWQVKKPDHWLSAELGIAALVFMFSAAVIYFKGAQEITLVDAERTER</sequence>